<feature type="coiled-coil region" evidence="3">
    <location>
        <begin position="72"/>
        <end position="106"/>
    </location>
</feature>
<keyword evidence="5" id="KW-1185">Reference proteome</keyword>
<dbReference type="GO" id="GO:0005737">
    <property type="term" value="C:cytoplasm"/>
    <property type="evidence" value="ECO:0007669"/>
    <property type="project" value="TreeGrafter"/>
</dbReference>
<dbReference type="FunCoup" id="G8YQH6">
    <property type="interactions" value="1346"/>
</dbReference>
<protein>
    <submittedName>
        <fullName evidence="4">Piso0_000946 protein</fullName>
    </submittedName>
</protein>
<keyword evidence="3" id="KW-0175">Coiled coil</keyword>
<dbReference type="SUPFAM" id="SSF46579">
    <property type="entry name" value="Prefoldin"/>
    <property type="match status" value="1"/>
</dbReference>
<evidence type="ECO:0000256" key="3">
    <source>
        <dbReference type="SAM" id="Coils"/>
    </source>
</evidence>
<dbReference type="GO" id="GO:0006457">
    <property type="term" value="P:protein folding"/>
    <property type="evidence" value="ECO:0007669"/>
    <property type="project" value="InterPro"/>
</dbReference>
<dbReference type="STRING" id="559304.G8YQH6"/>
<dbReference type="GO" id="GO:0051131">
    <property type="term" value="P:chaperone-mediated protein complex assembly"/>
    <property type="evidence" value="ECO:0007669"/>
    <property type="project" value="TreeGrafter"/>
</dbReference>
<evidence type="ECO:0000313" key="4">
    <source>
        <dbReference type="EMBL" id="CCE78911.1"/>
    </source>
</evidence>
<dbReference type="InterPro" id="IPR009053">
    <property type="entry name" value="Prefoldin"/>
</dbReference>
<dbReference type="EMBL" id="FO082056">
    <property type="protein sequence ID" value="CCE78911.1"/>
    <property type="molecule type" value="Genomic_DNA"/>
</dbReference>
<name>G8YQH6_PICSO</name>
<comment type="similarity">
    <text evidence="1">Belongs to the prefoldin subunit beta family.</text>
</comment>
<dbReference type="InterPro" id="IPR002777">
    <property type="entry name" value="PFD_beta-like"/>
</dbReference>
<dbReference type="GO" id="GO:0051087">
    <property type="term" value="F:protein-folding chaperone binding"/>
    <property type="evidence" value="ECO:0007669"/>
    <property type="project" value="TreeGrafter"/>
</dbReference>
<dbReference type="GO" id="GO:0051082">
    <property type="term" value="F:unfolded protein binding"/>
    <property type="evidence" value="ECO:0007669"/>
    <property type="project" value="InterPro"/>
</dbReference>
<dbReference type="Proteomes" id="UP000005222">
    <property type="component" value="Chromosome D"/>
</dbReference>
<dbReference type="OrthoDB" id="248120at2759"/>
<evidence type="ECO:0000256" key="2">
    <source>
        <dbReference type="ARBA" id="ARBA00023186"/>
    </source>
</evidence>
<dbReference type="InParanoid" id="G8YQH6"/>
<reference evidence="4 5" key="1">
    <citation type="journal article" date="2012" name="G3 (Bethesda)">
        <title>Pichia sorbitophila, an interspecies yeast hybrid reveals early steps of genome resolution following polyploidization.</title>
        <authorList>
            <person name="Leh Louis V."/>
            <person name="Despons L."/>
            <person name="Friedrich A."/>
            <person name="Martin T."/>
            <person name="Durrens P."/>
            <person name="Casaregola S."/>
            <person name="Neuveglise C."/>
            <person name="Fairhead C."/>
            <person name="Marck C."/>
            <person name="Cruz J.A."/>
            <person name="Straub M.L."/>
            <person name="Kugler V."/>
            <person name="Sacerdot C."/>
            <person name="Uzunov Z."/>
            <person name="Thierry A."/>
            <person name="Weiss S."/>
            <person name="Bleykasten C."/>
            <person name="De Montigny J."/>
            <person name="Jacques N."/>
            <person name="Jung P."/>
            <person name="Lemaire M."/>
            <person name="Mallet S."/>
            <person name="Morel G."/>
            <person name="Richard G.F."/>
            <person name="Sarkar A."/>
            <person name="Savel G."/>
            <person name="Schacherer J."/>
            <person name="Seret M.L."/>
            <person name="Talla E."/>
            <person name="Samson G."/>
            <person name="Jubin C."/>
            <person name="Poulain J."/>
            <person name="Vacherie B."/>
            <person name="Barbe V."/>
            <person name="Pelletier E."/>
            <person name="Sherman D.J."/>
            <person name="Westhof E."/>
            <person name="Weissenbach J."/>
            <person name="Baret P.V."/>
            <person name="Wincker P."/>
            <person name="Gaillardin C."/>
            <person name="Dujon B."/>
            <person name="Souciet J.L."/>
        </authorList>
    </citation>
    <scope>NUCLEOTIDE SEQUENCE [LARGE SCALE GENOMIC DNA]</scope>
    <source>
        <strain evidence="5">ATCC MYA-4447 / BCRC 22081 / CBS 7064 / NBRC 10061 / NRRL Y-12695</strain>
    </source>
</reference>
<gene>
    <name evidence="4" type="primary">Piso0_000946</name>
    <name evidence="4" type="ORF">GNLVRS01_PISO0D07571g</name>
</gene>
<dbReference type="HOGENOM" id="CLU_125172_1_1_1"/>
<dbReference type="PANTHER" id="PTHR21431:SF0">
    <property type="entry name" value="PREFOLDIN SUBUNIT 6"/>
    <property type="match status" value="1"/>
</dbReference>
<keyword evidence="2" id="KW-0143">Chaperone</keyword>
<organism evidence="4 5">
    <name type="scientific">Pichia sorbitophila (strain ATCC MYA-4447 / BCRC 22081 / CBS 7064 / NBRC 10061 / NRRL Y-12695)</name>
    <name type="common">Hybrid yeast</name>
    <dbReference type="NCBI Taxonomy" id="559304"/>
    <lineage>
        <taxon>Eukaryota</taxon>
        <taxon>Fungi</taxon>
        <taxon>Dikarya</taxon>
        <taxon>Ascomycota</taxon>
        <taxon>Saccharomycotina</taxon>
        <taxon>Pichiomycetes</taxon>
        <taxon>Debaryomycetaceae</taxon>
        <taxon>Millerozyma</taxon>
    </lineage>
</organism>
<dbReference type="FunFam" id="1.10.287.370:FF:000003">
    <property type="entry name" value="Prefoldin subunit 6"/>
    <property type="match status" value="1"/>
</dbReference>
<dbReference type="GO" id="GO:0016272">
    <property type="term" value="C:prefoldin complex"/>
    <property type="evidence" value="ECO:0007669"/>
    <property type="project" value="InterPro"/>
</dbReference>
<dbReference type="Gene3D" id="1.10.287.370">
    <property type="match status" value="1"/>
</dbReference>
<sequence length="116" mass="13439">MSDLKSDFEKLSLDFNDQQNVLNDLLGARSKLETQLQENKIVSDEFSLLNEESKIFKLIGPVLMPQDYNEAKINVEKRIEFINSEIKRVESKIEDEKSKIESTRDKLLSVRSKMSS</sequence>
<dbReference type="Pfam" id="PF01920">
    <property type="entry name" value="Prefoldin_2"/>
    <property type="match status" value="1"/>
</dbReference>
<dbReference type="OMA" id="VQTEFAQ"/>
<accession>G8YQH6</accession>
<proteinExistence type="inferred from homology"/>
<dbReference type="eggNOG" id="KOG3478">
    <property type="taxonomic scope" value="Eukaryota"/>
</dbReference>
<dbReference type="CDD" id="cd23161">
    <property type="entry name" value="Prefoldin_6"/>
    <property type="match status" value="1"/>
</dbReference>
<evidence type="ECO:0000256" key="1">
    <source>
        <dbReference type="ARBA" id="ARBA00008045"/>
    </source>
</evidence>
<dbReference type="AlphaFoldDB" id="G8YQH6"/>
<evidence type="ECO:0000313" key="5">
    <source>
        <dbReference type="Proteomes" id="UP000005222"/>
    </source>
</evidence>
<dbReference type="PANTHER" id="PTHR21431">
    <property type="entry name" value="PREFOLDIN SUBUNIT 6"/>
    <property type="match status" value="1"/>
</dbReference>